<protein>
    <submittedName>
        <fullName evidence="1">17516_t:CDS:1</fullName>
    </submittedName>
</protein>
<evidence type="ECO:0000313" key="1">
    <source>
        <dbReference type="EMBL" id="CAG8820137.1"/>
    </source>
</evidence>
<sequence length="63" mass="7343">ARQSQDVRQKLIPAITKKLLGYQHHSGVIEKILKQYHKTQRRTATINADLKLKTNNHVKIEKI</sequence>
<dbReference type="AlphaFoldDB" id="A0A9N9KBR0"/>
<keyword evidence="2" id="KW-1185">Reference proteome</keyword>
<dbReference type="OrthoDB" id="2467728at2759"/>
<evidence type="ECO:0000313" key="2">
    <source>
        <dbReference type="Proteomes" id="UP000789396"/>
    </source>
</evidence>
<organism evidence="1 2">
    <name type="scientific">Racocetra fulgida</name>
    <dbReference type="NCBI Taxonomy" id="60492"/>
    <lineage>
        <taxon>Eukaryota</taxon>
        <taxon>Fungi</taxon>
        <taxon>Fungi incertae sedis</taxon>
        <taxon>Mucoromycota</taxon>
        <taxon>Glomeromycotina</taxon>
        <taxon>Glomeromycetes</taxon>
        <taxon>Diversisporales</taxon>
        <taxon>Gigasporaceae</taxon>
        <taxon>Racocetra</taxon>
    </lineage>
</organism>
<name>A0A9N9KBR0_9GLOM</name>
<gene>
    <name evidence="1" type="ORF">RFULGI_LOCUS19567</name>
</gene>
<dbReference type="EMBL" id="CAJVPZ010098532">
    <property type="protein sequence ID" value="CAG8820137.1"/>
    <property type="molecule type" value="Genomic_DNA"/>
</dbReference>
<reference evidence="1" key="1">
    <citation type="submission" date="2021-06" db="EMBL/GenBank/DDBJ databases">
        <authorList>
            <person name="Kallberg Y."/>
            <person name="Tangrot J."/>
            <person name="Rosling A."/>
        </authorList>
    </citation>
    <scope>NUCLEOTIDE SEQUENCE</scope>
    <source>
        <strain evidence="1">IN212</strain>
    </source>
</reference>
<comment type="caution">
    <text evidence="1">The sequence shown here is derived from an EMBL/GenBank/DDBJ whole genome shotgun (WGS) entry which is preliminary data.</text>
</comment>
<feature type="non-terminal residue" evidence="1">
    <location>
        <position position="63"/>
    </location>
</feature>
<proteinExistence type="predicted"/>
<feature type="non-terminal residue" evidence="1">
    <location>
        <position position="1"/>
    </location>
</feature>
<accession>A0A9N9KBR0</accession>
<dbReference type="Proteomes" id="UP000789396">
    <property type="component" value="Unassembled WGS sequence"/>
</dbReference>